<dbReference type="InterPro" id="IPR009267">
    <property type="entry name" value="NTP_transf_6"/>
</dbReference>
<dbReference type="Proteomes" id="UP000305675">
    <property type="component" value="Unassembled WGS sequence"/>
</dbReference>
<dbReference type="PANTHER" id="PTHR39166">
    <property type="entry name" value="BLL1166 PROTEIN"/>
    <property type="match status" value="1"/>
</dbReference>
<reference evidence="1 2" key="1">
    <citation type="submission" date="2019-04" db="EMBL/GenBank/DDBJ databases">
        <authorList>
            <person name="Hwang J.C."/>
        </authorList>
    </citation>
    <scope>NUCLEOTIDE SEQUENCE [LARGE SCALE GENOMIC DNA]</scope>
    <source>
        <strain evidence="1 2">IMCC35002</strain>
    </source>
</reference>
<keyword evidence="1" id="KW-0808">Transferase</keyword>
<dbReference type="Pfam" id="PF06042">
    <property type="entry name" value="NTP_transf_6"/>
    <property type="match status" value="1"/>
</dbReference>
<name>A0A4U1BP04_9GAMM</name>
<proteinExistence type="predicted"/>
<dbReference type="PANTHER" id="PTHR39166:SF1">
    <property type="entry name" value="BLL1166 PROTEIN"/>
    <property type="match status" value="1"/>
</dbReference>
<gene>
    <name evidence="1" type="ORF">FCL42_10675</name>
</gene>
<sequence>MLDQQLRQLLYDDADRMAALSALRQLSLPDAYIGAGFVRNLVWDHLHGYQATVLNDVDVVYFDPKLRWQDLELETSLTKLIPNLNWQVKNQALMHQKHGDAPYHNTEDAIRRWPELETAIAVRLNDDDDFEILAPFGLSSLFAGQLTPNPAREYQLFLNRVRTKNWLTHWPRLSLVEAQQGDINPTVPKQNA</sequence>
<dbReference type="AlphaFoldDB" id="A0A4U1BP04"/>
<comment type="caution">
    <text evidence="1">The sequence shown here is derived from an EMBL/GenBank/DDBJ whole genome shotgun (WGS) entry which is preliminary data.</text>
</comment>
<dbReference type="EMBL" id="SWCJ01000006">
    <property type="protein sequence ID" value="TKB55018.1"/>
    <property type="molecule type" value="Genomic_DNA"/>
</dbReference>
<protein>
    <submittedName>
        <fullName evidence="1">Nucleotidyltransferase family protein</fullName>
    </submittedName>
</protein>
<dbReference type="GO" id="GO:0016740">
    <property type="term" value="F:transferase activity"/>
    <property type="evidence" value="ECO:0007669"/>
    <property type="project" value="UniProtKB-KW"/>
</dbReference>
<evidence type="ECO:0000313" key="2">
    <source>
        <dbReference type="Proteomes" id="UP000305675"/>
    </source>
</evidence>
<keyword evidence="2" id="KW-1185">Reference proteome</keyword>
<organism evidence="1 2">
    <name type="scientific">Ferrimonas aestuarii</name>
    <dbReference type="NCBI Taxonomy" id="2569539"/>
    <lineage>
        <taxon>Bacteria</taxon>
        <taxon>Pseudomonadati</taxon>
        <taxon>Pseudomonadota</taxon>
        <taxon>Gammaproteobacteria</taxon>
        <taxon>Alteromonadales</taxon>
        <taxon>Ferrimonadaceae</taxon>
        <taxon>Ferrimonas</taxon>
    </lineage>
</organism>
<dbReference type="OrthoDB" id="9805247at2"/>
<dbReference type="RefSeq" id="WP_136863404.1">
    <property type="nucleotide sequence ID" value="NZ_SWCJ01000006.1"/>
</dbReference>
<accession>A0A4U1BP04</accession>
<evidence type="ECO:0000313" key="1">
    <source>
        <dbReference type="EMBL" id="TKB55018.1"/>
    </source>
</evidence>